<comment type="caution">
    <text evidence="2">The sequence shown here is derived from an EMBL/GenBank/DDBJ whole genome shotgun (WGS) entry which is preliminary data.</text>
</comment>
<gene>
    <name evidence="2" type="ORF">ILUMI_11491</name>
</gene>
<dbReference type="Proteomes" id="UP000801492">
    <property type="component" value="Unassembled WGS sequence"/>
</dbReference>
<evidence type="ECO:0000256" key="1">
    <source>
        <dbReference type="SAM" id="MobiDB-lite"/>
    </source>
</evidence>
<sequence length="145" mass="16110">ETAHVGSIVIIKTVEDVHVEEEIQTKEFQVTAVSTILANQEVNMAAAYIPPRHNLKTAQDGVQELLPSKGRELHKAVEECSASRPTTAEKYLKVEEGSDLTSDHPIVATQHAGRLASHSNIEERRIQDDLPPQSIKRKQPFDLVE</sequence>
<dbReference type="AlphaFoldDB" id="A0A8K0D214"/>
<name>A0A8K0D214_IGNLU</name>
<organism evidence="2 3">
    <name type="scientific">Ignelater luminosus</name>
    <name type="common">Cucubano</name>
    <name type="synonym">Pyrophorus luminosus</name>
    <dbReference type="NCBI Taxonomy" id="2038154"/>
    <lineage>
        <taxon>Eukaryota</taxon>
        <taxon>Metazoa</taxon>
        <taxon>Ecdysozoa</taxon>
        <taxon>Arthropoda</taxon>
        <taxon>Hexapoda</taxon>
        <taxon>Insecta</taxon>
        <taxon>Pterygota</taxon>
        <taxon>Neoptera</taxon>
        <taxon>Endopterygota</taxon>
        <taxon>Coleoptera</taxon>
        <taxon>Polyphaga</taxon>
        <taxon>Elateriformia</taxon>
        <taxon>Elateroidea</taxon>
        <taxon>Elateridae</taxon>
        <taxon>Agrypninae</taxon>
        <taxon>Pyrophorini</taxon>
        <taxon>Ignelater</taxon>
    </lineage>
</organism>
<dbReference type="EMBL" id="VTPC01006763">
    <property type="protein sequence ID" value="KAF2894682.1"/>
    <property type="molecule type" value="Genomic_DNA"/>
</dbReference>
<evidence type="ECO:0000313" key="3">
    <source>
        <dbReference type="Proteomes" id="UP000801492"/>
    </source>
</evidence>
<accession>A0A8K0D214</accession>
<protein>
    <submittedName>
        <fullName evidence="2">Uncharacterized protein</fullName>
    </submittedName>
</protein>
<reference evidence="2" key="1">
    <citation type="submission" date="2019-08" db="EMBL/GenBank/DDBJ databases">
        <title>The genome of the North American firefly Photinus pyralis.</title>
        <authorList>
            <consortium name="Photinus pyralis genome working group"/>
            <person name="Fallon T.R."/>
            <person name="Sander Lower S.E."/>
            <person name="Weng J.-K."/>
        </authorList>
    </citation>
    <scope>NUCLEOTIDE SEQUENCE</scope>
    <source>
        <strain evidence="2">TRF0915ILg1</strain>
        <tissue evidence="2">Whole body</tissue>
    </source>
</reference>
<evidence type="ECO:0000313" key="2">
    <source>
        <dbReference type="EMBL" id="KAF2894682.1"/>
    </source>
</evidence>
<feature type="region of interest" description="Disordered" evidence="1">
    <location>
        <begin position="111"/>
        <end position="145"/>
    </location>
</feature>
<feature type="non-terminal residue" evidence="2">
    <location>
        <position position="1"/>
    </location>
</feature>
<proteinExistence type="predicted"/>
<keyword evidence="3" id="KW-1185">Reference proteome</keyword>